<name>A0ABU9G5D1_9GAMM</name>
<evidence type="ECO:0000313" key="2">
    <source>
        <dbReference type="EMBL" id="MEL0613699.1"/>
    </source>
</evidence>
<gene>
    <name evidence="2" type="ORF">V6242_11130</name>
</gene>
<evidence type="ECO:0000313" key="3">
    <source>
        <dbReference type="Proteomes" id="UP001379949"/>
    </source>
</evidence>
<reference evidence="2 3" key="1">
    <citation type="submission" date="2024-02" db="EMBL/GenBank/DDBJ databases">
        <title>Bacteria isolated from the canopy kelp, Nereocystis luetkeana.</title>
        <authorList>
            <person name="Pfister C.A."/>
            <person name="Younker I.T."/>
            <person name="Light S.H."/>
        </authorList>
    </citation>
    <scope>NUCLEOTIDE SEQUENCE [LARGE SCALE GENOMIC DNA]</scope>
    <source>
        <strain evidence="2 3">TI.4.07</strain>
    </source>
</reference>
<dbReference type="InterPro" id="IPR000182">
    <property type="entry name" value="GNAT_dom"/>
</dbReference>
<dbReference type="Gene3D" id="3.40.630.30">
    <property type="match status" value="1"/>
</dbReference>
<dbReference type="PROSITE" id="PS51186">
    <property type="entry name" value="GNAT"/>
    <property type="match status" value="1"/>
</dbReference>
<comment type="caution">
    <text evidence="2">The sequence shown here is derived from an EMBL/GenBank/DDBJ whole genome shotgun (WGS) entry which is preliminary data.</text>
</comment>
<keyword evidence="3" id="KW-1185">Reference proteome</keyword>
<evidence type="ECO:0000259" key="1">
    <source>
        <dbReference type="PROSITE" id="PS51186"/>
    </source>
</evidence>
<sequence length="174" mass="20299">MKSDIDERLRIQRATEDNIEDILSFEARNQQWFAQFLPQKVLEKQNKQYFQTQISDTRNTLQYLIYHRHNNVIGRFCVQLLDRRAKSVEISYRIGQSFTKQGIARYVLRRLLVLFSCYGVQTVYAYVGDGNEASIRLLLSCGFSHTATDTHSIKLPTGIQDKLSFKWENSAVLL</sequence>
<dbReference type="InterPro" id="IPR051531">
    <property type="entry name" value="N-acetyltransferase"/>
</dbReference>
<dbReference type="EMBL" id="JBAKAR010000008">
    <property type="protein sequence ID" value="MEL0613699.1"/>
    <property type="molecule type" value="Genomic_DNA"/>
</dbReference>
<feature type="domain" description="N-acetyltransferase" evidence="1">
    <location>
        <begin position="9"/>
        <end position="174"/>
    </location>
</feature>
<dbReference type="Pfam" id="PF13302">
    <property type="entry name" value="Acetyltransf_3"/>
    <property type="match status" value="1"/>
</dbReference>
<proteinExistence type="predicted"/>
<dbReference type="RefSeq" id="WP_341567397.1">
    <property type="nucleotide sequence ID" value="NZ_JBAKAR010000008.1"/>
</dbReference>
<organism evidence="2 3">
    <name type="scientific">Marinomonas arenicola</name>
    <dbReference type="NCBI Taxonomy" id="569601"/>
    <lineage>
        <taxon>Bacteria</taxon>
        <taxon>Pseudomonadati</taxon>
        <taxon>Pseudomonadota</taxon>
        <taxon>Gammaproteobacteria</taxon>
        <taxon>Oceanospirillales</taxon>
        <taxon>Oceanospirillaceae</taxon>
        <taxon>Marinomonas</taxon>
    </lineage>
</organism>
<protein>
    <submittedName>
        <fullName evidence="2">GNAT family N-acetyltransferase</fullName>
    </submittedName>
</protein>
<dbReference type="SUPFAM" id="SSF55729">
    <property type="entry name" value="Acyl-CoA N-acyltransferases (Nat)"/>
    <property type="match status" value="1"/>
</dbReference>
<dbReference type="InterPro" id="IPR016181">
    <property type="entry name" value="Acyl_CoA_acyltransferase"/>
</dbReference>
<dbReference type="Proteomes" id="UP001379949">
    <property type="component" value="Unassembled WGS sequence"/>
</dbReference>
<accession>A0ABU9G5D1</accession>
<dbReference type="PANTHER" id="PTHR43792">
    <property type="entry name" value="GNAT FAMILY, PUTATIVE (AFU_ORTHOLOGUE AFUA_3G00765)-RELATED-RELATED"/>
    <property type="match status" value="1"/>
</dbReference>